<comment type="caution">
    <text evidence="2">The sequence shown here is derived from an EMBL/GenBank/DDBJ whole genome shotgun (WGS) entry which is preliminary data.</text>
</comment>
<keyword evidence="1" id="KW-0472">Membrane</keyword>
<reference evidence="2 3" key="1">
    <citation type="journal article" date="2022" name="Allergy">
        <title>Genome assembly and annotation of Periplaneta americana reveal a comprehensive cockroach allergen profile.</title>
        <authorList>
            <person name="Wang L."/>
            <person name="Xiong Q."/>
            <person name="Saelim N."/>
            <person name="Wang L."/>
            <person name="Nong W."/>
            <person name="Wan A.T."/>
            <person name="Shi M."/>
            <person name="Liu X."/>
            <person name="Cao Q."/>
            <person name="Hui J.H.L."/>
            <person name="Sookrung N."/>
            <person name="Leung T.F."/>
            <person name="Tungtrongchitr A."/>
            <person name="Tsui S.K.W."/>
        </authorList>
    </citation>
    <scope>NUCLEOTIDE SEQUENCE [LARGE SCALE GENOMIC DNA]</scope>
    <source>
        <strain evidence="2">PWHHKU_190912</strain>
    </source>
</reference>
<gene>
    <name evidence="2" type="ORF">ANN_26186</name>
</gene>
<accession>A0ABQ8S5H8</accession>
<keyword evidence="1" id="KW-1133">Transmembrane helix</keyword>
<organism evidence="2 3">
    <name type="scientific">Periplaneta americana</name>
    <name type="common">American cockroach</name>
    <name type="synonym">Blatta americana</name>
    <dbReference type="NCBI Taxonomy" id="6978"/>
    <lineage>
        <taxon>Eukaryota</taxon>
        <taxon>Metazoa</taxon>
        <taxon>Ecdysozoa</taxon>
        <taxon>Arthropoda</taxon>
        <taxon>Hexapoda</taxon>
        <taxon>Insecta</taxon>
        <taxon>Pterygota</taxon>
        <taxon>Neoptera</taxon>
        <taxon>Polyneoptera</taxon>
        <taxon>Dictyoptera</taxon>
        <taxon>Blattodea</taxon>
        <taxon>Blattoidea</taxon>
        <taxon>Blattidae</taxon>
        <taxon>Blattinae</taxon>
        <taxon>Periplaneta</taxon>
    </lineage>
</organism>
<sequence length="470" mass="54911">MTGAFRGECNELSVRYRMTMYQLIGYLAWMEFVIMRLYLEMRRSFAMNYLRFALRLEKNSEKIQPVHMKESYDSLKLLLESIHYNTYQWKICADFKVIAILTGLQLGYTKHCCFICEWNSRDIASHFIKKEWPLRQAMETGKMNIKHEPLVESENILIPPLHIKLGLIKNFAKMFERNGPAFKYLVSKFPKMSEAKLKEGVFVGPQIRQLHQDEIFEYLLNDVEKSIFIKFTQQLQIFFNLCTVVTDFHQTLYSSYRFSSNFIQQLQIFFKLYTVVTSAVAEWSDLQTATQAARVRFPVSTTVTQLRHSFVITSLRKAIRNSAQLSSEICENENPKKRRKIEGIQTRIAAAKEVCDLIITQANTRFQFMDHLILSSLLCQEKFECYKSSFPENDLNLDFALMKQTVKGLHVGSVPAVVDPSEDPPKACVALSSTSNRKYKISMFHTAFVQQYRKRNIRQYRSMDGVLHHN</sequence>
<keyword evidence="1" id="KW-0812">Transmembrane</keyword>
<dbReference type="PANTHER" id="PTHR46114">
    <property type="entry name" value="APPLE DOMAIN-CONTAINING PROTEIN"/>
    <property type="match status" value="1"/>
</dbReference>
<dbReference type="PANTHER" id="PTHR46114:SF1">
    <property type="entry name" value="ZAD DOMAIN-CONTAINING PROTEIN"/>
    <property type="match status" value="1"/>
</dbReference>
<feature type="transmembrane region" description="Helical" evidence="1">
    <location>
        <begin position="20"/>
        <end position="39"/>
    </location>
</feature>
<evidence type="ECO:0000313" key="2">
    <source>
        <dbReference type="EMBL" id="KAJ4429183.1"/>
    </source>
</evidence>
<evidence type="ECO:0000313" key="3">
    <source>
        <dbReference type="Proteomes" id="UP001148838"/>
    </source>
</evidence>
<proteinExistence type="predicted"/>
<dbReference type="EMBL" id="JAJSOF020000036">
    <property type="protein sequence ID" value="KAJ4429183.1"/>
    <property type="molecule type" value="Genomic_DNA"/>
</dbReference>
<protein>
    <submittedName>
        <fullName evidence="2">Uncharacterized protein</fullName>
    </submittedName>
</protein>
<name>A0ABQ8S5H8_PERAM</name>
<evidence type="ECO:0000256" key="1">
    <source>
        <dbReference type="SAM" id="Phobius"/>
    </source>
</evidence>
<dbReference type="Proteomes" id="UP001148838">
    <property type="component" value="Unassembled WGS sequence"/>
</dbReference>
<keyword evidence="3" id="KW-1185">Reference proteome</keyword>